<comment type="caution">
    <text evidence="1">The sequence shown here is derived from an EMBL/GenBank/DDBJ whole genome shotgun (WGS) entry which is preliminary data.</text>
</comment>
<accession>A0A8T1RJK6</accession>
<organism evidence="1 2">
    <name type="scientific">Carya illinoinensis</name>
    <name type="common">Pecan</name>
    <dbReference type="NCBI Taxonomy" id="32201"/>
    <lineage>
        <taxon>Eukaryota</taxon>
        <taxon>Viridiplantae</taxon>
        <taxon>Streptophyta</taxon>
        <taxon>Embryophyta</taxon>
        <taxon>Tracheophyta</taxon>
        <taxon>Spermatophyta</taxon>
        <taxon>Magnoliopsida</taxon>
        <taxon>eudicotyledons</taxon>
        <taxon>Gunneridae</taxon>
        <taxon>Pentapetalae</taxon>
        <taxon>rosids</taxon>
        <taxon>fabids</taxon>
        <taxon>Fagales</taxon>
        <taxon>Juglandaceae</taxon>
        <taxon>Carya</taxon>
    </lineage>
</organism>
<gene>
    <name evidence="1" type="ORF">CIPAW_01G074000</name>
</gene>
<protein>
    <submittedName>
        <fullName evidence="1">Uncharacterized protein</fullName>
    </submittedName>
</protein>
<dbReference type="EMBL" id="CM031809">
    <property type="protein sequence ID" value="KAG6667048.1"/>
    <property type="molecule type" value="Genomic_DNA"/>
</dbReference>
<keyword evidence="2" id="KW-1185">Reference proteome</keyword>
<evidence type="ECO:0000313" key="2">
    <source>
        <dbReference type="Proteomes" id="UP000811609"/>
    </source>
</evidence>
<name>A0A8T1RJK6_CARIL</name>
<reference evidence="1" key="1">
    <citation type="submission" date="2020-12" db="EMBL/GenBank/DDBJ databases">
        <title>WGS assembly of Carya illinoinensis cv. Pawnee.</title>
        <authorList>
            <person name="Platts A."/>
            <person name="Shu S."/>
            <person name="Wright S."/>
            <person name="Barry K."/>
            <person name="Edger P."/>
            <person name="Pires J.C."/>
            <person name="Schmutz J."/>
        </authorList>
    </citation>
    <scope>NUCLEOTIDE SEQUENCE</scope>
    <source>
        <tissue evidence="1">Leaf</tissue>
    </source>
</reference>
<proteinExistence type="predicted"/>
<evidence type="ECO:0000313" key="1">
    <source>
        <dbReference type="EMBL" id="KAG6667048.1"/>
    </source>
</evidence>
<dbReference type="AlphaFoldDB" id="A0A8T1RJK6"/>
<sequence>MIHNVCDPPICSVFSGMHATKHKQRRLTQKRCGDWISNVLDKALFI</sequence>
<dbReference type="Proteomes" id="UP000811609">
    <property type="component" value="Chromosome 1"/>
</dbReference>